<evidence type="ECO:0000313" key="1">
    <source>
        <dbReference type="EMBL" id="BAU55087.1"/>
    </source>
</evidence>
<dbReference type="KEGG" id="mgot:MgSA37_03268"/>
<dbReference type="OrthoDB" id="790059at2"/>
<name>A0A0X8X3M1_9SPHI</name>
<evidence type="ECO:0000313" key="2">
    <source>
        <dbReference type="Proteomes" id="UP000218263"/>
    </source>
</evidence>
<dbReference type="Proteomes" id="UP000218263">
    <property type="component" value="Chromosome"/>
</dbReference>
<accession>A0A0X8X3M1</accession>
<dbReference type="Gene3D" id="3.40.50.12370">
    <property type="match status" value="1"/>
</dbReference>
<gene>
    <name evidence="1" type="ORF">MgSA37_03268</name>
</gene>
<sequence>MKTIVVINDASPEAAHAAKLALNIAQKVNADLLIANIFKENAPVKAMEYVLVAVNADDGVKFKSKPKSRPCLLSKLVLLNSQNKSVFKPRISDFNAAGFSENDMAAFVIKNNIWMMVKGMHENVELMGETRQINIHCVLNRVMCPLLLVPGKYQVKDLERIVYMADLRYCQLPVVKCLASIARPYNAKLQIAHISARGLPDMEKNYAMRFFSEAIGSVVNYDQLFFNNIKERDIQKVVDVMINGLNTDLLVLINHQFHFEQIIGRHITNQLPAYVTVPLLIFPG</sequence>
<proteinExistence type="predicted"/>
<organism evidence="1 2">
    <name type="scientific">Mucilaginibacter gotjawali</name>
    <dbReference type="NCBI Taxonomy" id="1550579"/>
    <lineage>
        <taxon>Bacteria</taxon>
        <taxon>Pseudomonadati</taxon>
        <taxon>Bacteroidota</taxon>
        <taxon>Sphingobacteriia</taxon>
        <taxon>Sphingobacteriales</taxon>
        <taxon>Sphingobacteriaceae</taxon>
        <taxon>Mucilaginibacter</taxon>
    </lineage>
</organism>
<keyword evidence="2" id="KW-1185">Reference proteome</keyword>
<dbReference type="AlphaFoldDB" id="A0A0X8X3M1"/>
<dbReference type="EMBL" id="AP017313">
    <property type="protein sequence ID" value="BAU55087.1"/>
    <property type="molecule type" value="Genomic_DNA"/>
</dbReference>
<dbReference type="RefSeq" id="WP_096353264.1">
    <property type="nucleotide sequence ID" value="NZ_AP017313.1"/>
</dbReference>
<reference evidence="1 2" key="1">
    <citation type="submission" date="2015-12" db="EMBL/GenBank/DDBJ databases">
        <title>Genome sequence of Mucilaginibacter gotjawali.</title>
        <authorList>
            <person name="Lee J.S."/>
            <person name="Lee K.C."/>
            <person name="Kim K.K."/>
            <person name="Lee B.W."/>
        </authorList>
    </citation>
    <scope>NUCLEOTIDE SEQUENCE [LARGE SCALE GENOMIC DNA]</scope>
    <source>
        <strain evidence="1 2">SA3-7</strain>
    </source>
</reference>
<protein>
    <submittedName>
        <fullName evidence="1">Uncharacterized protein</fullName>
    </submittedName>
</protein>